<dbReference type="SUPFAM" id="SSF56300">
    <property type="entry name" value="Metallo-dependent phosphatases"/>
    <property type="match status" value="1"/>
</dbReference>
<evidence type="ECO:0008006" key="5">
    <source>
        <dbReference type="Google" id="ProtNLM"/>
    </source>
</evidence>
<dbReference type="GO" id="GO:0046872">
    <property type="term" value="F:metal ion binding"/>
    <property type="evidence" value="ECO:0007669"/>
    <property type="project" value="UniProtKB-KW"/>
</dbReference>
<feature type="binding site" evidence="2">
    <location>
        <position position="180"/>
    </location>
    <ligand>
        <name>Fe cation</name>
        <dbReference type="ChEBI" id="CHEBI:24875"/>
        <label>2</label>
    </ligand>
</feature>
<gene>
    <name evidence="3" type="ORF">MAMA39_05650</name>
</gene>
<dbReference type="Proteomes" id="UP000261764">
    <property type="component" value="Chromosome I"/>
</dbReference>
<evidence type="ECO:0000313" key="4">
    <source>
        <dbReference type="Proteomes" id="UP000261764"/>
    </source>
</evidence>
<feature type="binding site" evidence="2">
    <location>
        <position position="39"/>
    </location>
    <ligand>
        <name>Fe cation</name>
        <dbReference type="ChEBI" id="CHEBI:24875"/>
        <label>1</label>
    </ligand>
</feature>
<name>A0A292IJF0_9MOLU</name>
<dbReference type="PIRSF" id="PIRSF004789">
    <property type="entry name" value="DR1281"/>
    <property type="match status" value="1"/>
</dbReference>
<feature type="binding site" evidence="2">
    <location>
        <position position="155"/>
    </location>
    <ligand>
        <name>Fe cation</name>
        <dbReference type="ChEBI" id="CHEBI:24875"/>
        <label>2</label>
    </ligand>
</feature>
<feature type="binding site" evidence="2">
    <location>
        <position position="182"/>
    </location>
    <ligand>
        <name>Fe cation</name>
        <dbReference type="ChEBI" id="CHEBI:24875"/>
        <label>1</label>
    </ligand>
</feature>
<dbReference type="PANTHER" id="PTHR36303">
    <property type="entry name" value="2',3'-CYCLIC-NUCLEOTIDE 2'-PHOSPHODIESTERASE"/>
    <property type="match status" value="1"/>
</dbReference>
<feature type="active site" description="Proton donor" evidence="1">
    <location>
        <position position="68"/>
    </location>
</feature>
<feature type="binding site" evidence="2">
    <location>
        <position position="67"/>
    </location>
    <ligand>
        <name>Fe cation</name>
        <dbReference type="ChEBI" id="CHEBI:24875"/>
        <label>2</label>
    </ligand>
</feature>
<feature type="binding site" evidence="2">
    <location>
        <position position="40"/>
    </location>
    <ligand>
        <name>Fe cation</name>
        <dbReference type="ChEBI" id="CHEBI:24875"/>
        <label>1</label>
    </ligand>
</feature>
<reference evidence="3 4" key="1">
    <citation type="journal article" date="2015" name="Clin. Infect. Dis.">
        <title>Genomic Investigations unmask Mycoplasma amphoriforme, a new respiratory pathogen.</title>
        <authorList>
            <person name="Gillespie S.H."/>
            <person name="Ling C.L."/>
            <person name="Oravcova K."/>
            <person name="Pinheiro M."/>
            <person name="Wells L."/>
            <person name="Bryant J.M."/>
            <person name="McHugh T.D."/>
            <person name="Bebear C."/>
            <person name="Webster D."/>
            <person name="Harris S.R."/>
            <person name="Seth-Smith H.M."/>
            <person name="Thomson N.R."/>
        </authorList>
    </citation>
    <scope>NUCLEOTIDE SEQUENCE [LARGE SCALE GENOMIC DNA]</scope>
    <source>
        <strain evidence="3 4">A39</strain>
    </source>
</reference>
<dbReference type="EMBL" id="HG937516">
    <property type="protein sequence ID" value="CDN40682.1"/>
    <property type="molecule type" value="Genomic_DNA"/>
</dbReference>
<dbReference type="Pfam" id="PF13277">
    <property type="entry name" value="YmdB"/>
    <property type="match status" value="1"/>
</dbReference>
<dbReference type="Gene3D" id="3.60.21.10">
    <property type="match status" value="1"/>
</dbReference>
<dbReference type="NCBIfam" id="TIGR00282">
    <property type="entry name" value="TIGR00282 family metallophosphoesterase"/>
    <property type="match status" value="1"/>
</dbReference>
<dbReference type="RefSeq" id="WP_343251313.1">
    <property type="nucleotide sequence ID" value="NZ_HG937516.1"/>
</dbReference>
<keyword evidence="4" id="KW-1185">Reference proteome</keyword>
<protein>
    <recommendedName>
        <fullName evidence="5">Metallophosphoesterase</fullName>
    </recommendedName>
</protein>
<organism evidence="3 4">
    <name type="scientific">Mycoplasma amphoriforme A39</name>
    <dbReference type="NCBI Taxonomy" id="572419"/>
    <lineage>
        <taxon>Bacteria</taxon>
        <taxon>Bacillati</taxon>
        <taxon>Mycoplasmatota</taxon>
        <taxon>Mollicutes</taxon>
        <taxon>Mycoplasmataceae</taxon>
        <taxon>Mycoplasma</taxon>
    </lineage>
</organism>
<dbReference type="InterPro" id="IPR029052">
    <property type="entry name" value="Metallo-depent_PP-like"/>
</dbReference>
<accession>A0A292IJF0</accession>
<dbReference type="AlphaFoldDB" id="A0A292IJF0"/>
<dbReference type="KEGG" id="mamp:MAMA39_05650"/>
<proteinExistence type="predicted"/>
<dbReference type="InterPro" id="IPR005235">
    <property type="entry name" value="YmdB-like"/>
</dbReference>
<evidence type="ECO:0000256" key="1">
    <source>
        <dbReference type="PIRSR" id="PIRSR004789-50"/>
    </source>
</evidence>
<dbReference type="GO" id="GO:0004113">
    <property type="term" value="F:2',3'-cyclic-nucleotide 3'-phosphodiesterase activity"/>
    <property type="evidence" value="ECO:0007669"/>
    <property type="project" value="TreeGrafter"/>
</dbReference>
<keyword evidence="2" id="KW-0479">Metal-binding</keyword>
<evidence type="ECO:0000313" key="3">
    <source>
        <dbReference type="EMBL" id="CDN40682.1"/>
    </source>
</evidence>
<feature type="binding site" evidence="2">
    <location>
        <position position="39"/>
    </location>
    <ligand>
        <name>Fe cation</name>
        <dbReference type="ChEBI" id="CHEBI:24875"/>
        <label>2</label>
    </ligand>
</feature>
<feature type="binding site" evidence="2">
    <location>
        <position position="8"/>
    </location>
    <ligand>
        <name>Fe cation</name>
        <dbReference type="ChEBI" id="CHEBI:24875"/>
        <label>1</label>
    </ligand>
</feature>
<dbReference type="PANTHER" id="PTHR36303:SF1">
    <property type="entry name" value="2',3'-CYCLIC-NUCLEOTIDE 2'-PHOSPHODIESTERASE"/>
    <property type="match status" value="1"/>
</dbReference>
<sequence length="284" mass="32162">MNILFIGDIFGKTGRDFLALHLPQIKNKYHVDLVIANAENCTHGKGLNWEHFNFLKKIGIDFFTMGNHTWSKSEVLDILENEYNIIRPLNLDDSFQHHDIGSGTQVLHVKNTTIRITNLLGSSVVLPFKTTNPFHALAKLLTNEIKTDIHIVDFHAETTSEKNAFGVYFDGQVSAILGTHTHVPTNDLQITPKQMVFCSDVGMCGPGFGSVIGAKAENAIACFLGESEYFKLEVSQFNAQLNAVFMQFDNRTFKPIKVEQIRITSNDCQKYLQWKYFNPYKNNN</sequence>
<evidence type="ECO:0000256" key="2">
    <source>
        <dbReference type="PIRSR" id="PIRSR004789-51"/>
    </source>
</evidence>